<sequence>MSLMKKMNMRKTWKKKQPCQMKKLRNQNGGENLRVPVPAKGARRSTRTMILHQENSRQFIVGRRSFLTVMTNDDEERAGLQTPMLAWHHIICLRIIV</sequence>
<dbReference type="Gramene" id="OGLUM07G00710.1">
    <property type="protein sequence ID" value="OGLUM07G00710.1"/>
    <property type="gene ID" value="OGLUM07G00710"/>
</dbReference>
<dbReference type="HOGENOM" id="CLU_2350198_0_0_1"/>
<proteinExistence type="predicted"/>
<name>A0A0E0AF38_9ORYZ</name>
<protein>
    <submittedName>
        <fullName evidence="1">Uncharacterized protein</fullName>
    </submittedName>
</protein>
<dbReference type="Proteomes" id="UP000026961">
    <property type="component" value="Chromosome 7"/>
</dbReference>
<keyword evidence="2" id="KW-1185">Reference proteome</keyword>
<evidence type="ECO:0000313" key="1">
    <source>
        <dbReference type="EnsemblPlants" id="OGLUM07G00710.1"/>
    </source>
</evidence>
<dbReference type="AlphaFoldDB" id="A0A0E0AF38"/>
<organism evidence="1">
    <name type="scientific">Oryza glumipatula</name>
    <dbReference type="NCBI Taxonomy" id="40148"/>
    <lineage>
        <taxon>Eukaryota</taxon>
        <taxon>Viridiplantae</taxon>
        <taxon>Streptophyta</taxon>
        <taxon>Embryophyta</taxon>
        <taxon>Tracheophyta</taxon>
        <taxon>Spermatophyta</taxon>
        <taxon>Magnoliopsida</taxon>
        <taxon>Liliopsida</taxon>
        <taxon>Poales</taxon>
        <taxon>Poaceae</taxon>
        <taxon>BOP clade</taxon>
        <taxon>Oryzoideae</taxon>
        <taxon>Oryzeae</taxon>
        <taxon>Oryzinae</taxon>
        <taxon>Oryza</taxon>
    </lineage>
</organism>
<reference evidence="1" key="2">
    <citation type="submission" date="2018-05" db="EMBL/GenBank/DDBJ databases">
        <title>OgluRS3 (Oryza glumaepatula Reference Sequence Version 3).</title>
        <authorList>
            <person name="Zhang J."/>
            <person name="Kudrna D."/>
            <person name="Lee S."/>
            <person name="Talag J."/>
            <person name="Welchert J."/>
            <person name="Wing R.A."/>
        </authorList>
    </citation>
    <scope>NUCLEOTIDE SEQUENCE [LARGE SCALE GENOMIC DNA]</scope>
</reference>
<reference evidence="1" key="1">
    <citation type="submission" date="2015-04" db="UniProtKB">
        <authorList>
            <consortium name="EnsemblPlants"/>
        </authorList>
    </citation>
    <scope>IDENTIFICATION</scope>
</reference>
<accession>A0A0E0AF38</accession>
<dbReference type="EnsemblPlants" id="OGLUM07G00710.1">
    <property type="protein sequence ID" value="OGLUM07G00710.1"/>
    <property type="gene ID" value="OGLUM07G00710"/>
</dbReference>
<evidence type="ECO:0000313" key="2">
    <source>
        <dbReference type="Proteomes" id="UP000026961"/>
    </source>
</evidence>